<proteinExistence type="predicted"/>
<evidence type="ECO:0000313" key="2">
    <source>
        <dbReference type="EMBL" id="EMS49765.1"/>
    </source>
</evidence>
<dbReference type="SMART" id="SM00205">
    <property type="entry name" value="THN"/>
    <property type="match status" value="1"/>
</dbReference>
<dbReference type="InterPro" id="IPR001938">
    <property type="entry name" value="Thaumatin"/>
</dbReference>
<dbReference type="GO" id="GO:0006952">
    <property type="term" value="P:defense response"/>
    <property type="evidence" value="ECO:0007669"/>
    <property type="project" value="UniProtKB-KW"/>
</dbReference>
<dbReference type="InterPro" id="IPR037176">
    <property type="entry name" value="Osmotin/thaumatin-like_sf"/>
</dbReference>
<name>M7ZBH6_TRIUA</name>
<accession>M7ZBH6</accession>
<sequence length="160" mass="16531">MASSLFILALLLTVAATDAATITVVNKCSYTKPPASLAEYTLGTGSNADFYDISLVDGFNVPMSFGPVGGGCRAVSCAADVNAKCPSELKVDGGCMSACGKFGTPQYCCPAPSTPATCGPTSYSRFFKGLCPDAYSYAYDDKSSTFTCAAGTNYKVTFCP</sequence>
<reference evidence="2" key="1">
    <citation type="journal article" date="2013" name="Nature">
        <title>Draft genome of the wheat A-genome progenitor Triticum urartu.</title>
        <authorList>
            <person name="Ling H.Q."/>
            <person name="Zhao S."/>
            <person name="Liu D."/>
            <person name="Wang J."/>
            <person name="Sun H."/>
            <person name="Zhang C."/>
            <person name="Fan H."/>
            <person name="Li D."/>
            <person name="Dong L."/>
            <person name="Tao Y."/>
            <person name="Gao C."/>
            <person name="Wu H."/>
            <person name="Li Y."/>
            <person name="Cui Y."/>
            <person name="Guo X."/>
            <person name="Zheng S."/>
            <person name="Wang B."/>
            <person name="Yu K."/>
            <person name="Liang Q."/>
            <person name="Yang W."/>
            <person name="Lou X."/>
            <person name="Chen J."/>
            <person name="Feng M."/>
            <person name="Jian J."/>
            <person name="Zhang X."/>
            <person name="Luo G."/>
            <person name="Jiang Y."/>
            <person name="Liu J."/>
            <person name="Wang Z."/>
            <person name="Sha Y."/>
            <person name="Zhang B."/>
            <person name="Wu H."/>
            <person name="Tang D."/>
            <person name="Shen Q."/>
            <person name="Xue P."/>
            <person name="Zou S."/>
            <person name="Wang X."/>
            <person name="Liu X."/>
            <person name="Wang F."/>
            <person name="Yang Y."/>
            <person name="An X."/>
            <person name="Dong Z."/>
            <person name="Zhang K."/>
            <person name="Zhang X."/>
            <person name="Luo M.C."/>
            <person name="Dvorak J."/>
            <person name="Tong Y."/>
            <person name="Wang J."/>
            <person name="Yang H."/>
            <person name="Li Z."/>
            <person name="Wang D."/>
            <person name="Zhang A."/>
            <person name="Wang J."/>
        </authorList>
    </citation>
    <scope>NUCLEOTIDE SEQUENCE</scope>
</reference>
<organism evidence="2">
    <name type="scientific">Triticum urartu</name>
    <name type="common">Red wild einkorn</name>
    <name type="synonym">Crithodium urartu</name>
    <dbReference type="NCBI Taxonomy" id="4572"/>
    <lineage>
        <taxon>Eukaryota</taxon>
        <taxon>Viridiplantae</taxon>
        <taxon>Streptophyta</taxon>
        <taxon>Embryophyta</taxon>
        <taxon>Tracheophyta</taxon>
        <taxon>Spermatophyta</taxon>
        <taxon>Magnoliopsida</taxon>
        <taxon>Liliopsida</taxon>
        <taxon>Poales</taxon>
        <taxon>Poaceae</taxon>
        <taxon>BOP clade</taxon>
        <taxon>Pooideae</taxon>
        <taxon>Triticodae</taxon>
        <taxon>Triticeae</taxon>
        <taxon>Triticinae</taxon>
        <taxon>Triticum</taxon>
    </lineage>
</organism>
<dbReference type="eggNOG" id="ENOG502QV4N">
    <property type="taxonomic scope" value="Eukaryota"/>
</dbReference>
<dbReference type="Gene3D" id="2.60.110.10">
    <property type="entry name" value="Thaumatin"/>
    <property type="match status" value="1"/>
</dbReference>
<keyword evidence="1" id="KW-0611">Plant defense</keyword>
<dbReference type="AlphaFoldDB" id="M7ZBH6"/>
<evidence type="ECO:0000256" key="1">
    <source>
        <dbReference type="ARBA" id="ARBA00022821"/>
    </source>
</evidence>
<dbReference type="SUPFAM" id="SSF49870">
    <property type="entry name" value="Osmotin, thaumatin-like protein"/>
    <property type="match status" value="1"/>
</dbReference>
<dbReference type="PROSITE" id="PS51367">
    <property type="entry name" value="THAUMATIN_2"/>
    <property type="match status" value="1"/>
</dbReference>
<evidence type="ECO:0008006" key="3">
    <source>
        <dbReference type="Google" id="ProtNLM"/>
    </source>
</evidence>
<dbReference type="PANTHER" id="PTHR31048">
    <property type="entry name" value="OS03G0233200 PROTEIN"/>
    <property type="match status" value="1"/>
</dbReference>
<dbReference type="PIRSF" id="PIRSF002703">
    <property type="entry name" value="Thaumatin"/>
    <property type="match status" value="1"/>
</dbReference>
<dbReference type="OMA" id="CASGTNY"/>
<dbReference type="Pfam" id="PF00314">
    <property type="entry name" value="Thaumatin"/>
    <property type="match status" value="1"/>
</dbReference>
<dbReference type="EMBL" id="KD239811">
    <property type="protein sequence ID" value="EMS49765.1"/>
    <property type="molecule type" value="Genomic_DNA"/>
</dbReference>
<gene>
    <name evidence="2" type="ORF">TRIUR3_32265</name>
</gene>
<dbReference type="STRING" id="4572.M7ZBH6"/>
<protein>
    <recommendedName>
        <fullName evidence="3">Thaumatin-like protein</fullName>
    </recommendedName>
</protein>